<proteinExistence type="inferred from homology"/>
<reference evidence="7" key="1">
    <citation type="submission" date="2022-04" db="EMBL/GenBank/DDBJ databases">
        <title>Complete genome sequences of Ezakiella coagulans and Fenollaria massiliensis.</title>
        <authorList>
            <person name="France M.T."/>
            <person name="Clifford J."/>
            <person name="Narina S."/>
            <person name="Rutt L."/>
            <person name="Ravel J."/>
        </authorList>
    </citation>
    <scope>NUCLEOTIDE SEQUENCE</scope>
    <source>
        <strain evidence="7">C0061C2</strain>
    </source>
</reference>
<organism evidence="7 8">
    <name type="scientific">Fenollaria massiliensis</name>
    <dbReference type="NCBI Taxonomy" id="938288"/>
    <lineage>
        <taxon>Bacteria</taxon>
        <taxon>Bacillati</taxon>
        <taxon>Bacillota</taxon>
        <taxon>Clostridia</taxon>
        <taxon>Eubacteriales</taxon>
        <taxon>Fenollaria</taxon>
    </lineage>
</organism>
<evidence type="ECO:0000256" key="6">
    <source>
        <dbReference type="RuleBase" id="RU363042"/>
    </source>
</evidence>
<comment type="subcellular location">
    <subcellularLocation>
        <location evidence="1 6">Cell membrane</location>
        <topology evidence="1 6">Multi-pass membrane protein</topology>
    </subcellularLocation>
</comment>
<dbReference type="RefSeq" id="WP_249242142.1">
    <property type="nucleotide sequence ID" value="NZ_CP096649.1"/>
</dbReference>
<dbReference type="PANTHER" id="PTHR37693:SF1">
    <property type="entry name" value="INTEGRAL MEMBRANE PROTEIN"/>
    <property type="match status" value="1"/>
</dbReference>
<evidence type="ECO:0000256" key="2">
    <source>
        <dbReference type="ARBA" id="ARBA00022475"/>
    </source>
</evidence>
<dbReference type="PANTHER" id="PTHR37693">
    <property type="entry name" value="PHOSPHATIDYLGLYCEROL LYSYLTRANSFERASE"/>
    <property type="match status" value="1"/>
</dbReference>
<dbReference type="GO" id="GO:0005886">
    <property type="term" value="C:plasma membrane"/>
    <property type="evidence" value="ECO:0007669"/>
    <property type="project" value="UniProtKB-SubCell"/>
</dbReference>
<dbReference type="AlphaFoldDB" id="A0A9E7IWK6"/>
<keyword evidence="8" id="KW-1185">Reference proteome</keyword>
<dbReference type="NCBIfam" id="TIGR00374">
    <property type="entry name" value="flippase-like domain"/>
    <property type="match status" value="1"/>
</dbReference>
<evidence type="ECO:0000313" key="8">
    <source>
        <dbReference type="Proteomes" id="UP000831151"/>
    </source>
</evidence>
<protein>
    <recommendedName>
        <fullName evidence="6">Phosphatidylglycerol lysyltransferase</fullName>
        <ecNumber evidence="6">2.3.2.3</ecNumber>
    </recommendedName>
    <alternativeName>
        <fullName evidence="6">Lysylphosphatidylglycerol synthase</fullName>
    </alternativeName>
</protein>
<dbReference type="Pfam" id="PF03706">
    <property type="entry name" value="LPG_synthase_TM"/>
    <property type="match status" value="1"/>
</dbReference>
<dbReference type="Proteomes" id="UP000831151">
    <property type="component" value="Chromosome"/>
</dbReference>
<keyword evidence="2" id="KW-1003">Cell membrane</keyword>
<sequence length="339" mass="37310">MKGKKTKIFSVIVIALSIVIVLLSAYFIDGPEKIISTVRQANGFYLLLAAFLIFLFWFFGSLSLNALLKVLGAKLRPVDAFKVTMTGAFFNAITPSSTGGQPMQVMRMRDFGLAPGLSSSVVILLLIINNVVTLILGLFSIYYSYHSLGKAWFTGLMMILGVALSVLVTFLIASVIIFPRKSKELIVKIVRFFNKKNPKEQIERLDRQIDSFYDSFRVFKSEGLYKLLPCAIFVALQNISLWSIPHVVFSAFGGVTSDAVLSVCAACMVALISGYVPLPGAALGAEGAFLGIFGPLYKNISSIAIVVILWRVFTFYAPIIVGAFFTVNFKSDKEVERNE</sequence>
<feature type="transmembrane region" description="Helical" evidence="6">
    <location>
        <begin position="43"/>
        <end position="68"/>
    </location>
</feature>
<comment type="catalytic activity">
    <reaction evidence="6">
        <text>L-lysyl-tRNA(Lys) + a 1,2-diacyl-sn-glycero-3-phospho-(1'-sn-glycerol) = a 1,2-diacyl-sn-glycero-3-phospho-1'-(3'-O-L-lysyl)-sn-glycerol + tRNA(Lys)</text>
        <dbReference type="Rhea" id="RHEA:10668"/>
        <dbReference type="Rhea" id="RHEA-COMP:9696"/>
        <dbReference type="Rhea" id="RHEA-COMP:9697"/>
        <dbReference type="ChEBI" id="CHEBI:64716"/>
        <dbReference type="ChEBI" id="CHEBI:75792"/>
        <dbReference type="ChEBI" id="CHEBI:78442"/>
        <dbReference type="ChEBI" id="CHEBI:78529"/>
        <dbReference type="EC" id="2.3.2.3"/>
    </reaction>
</comment>
<dbReference type="KEGG" id="fms:M1R53_04615"/>
<comment type="function">
    <text evidence="6">Catalyzes the transfer of a lysyl group from L-lysyl-tRNA(Lys) to membrane-bound phosphatidylglycerol (PG), which produces lysylphosphatidylglycerol (LPG), a major component of the bacterial membrane with a positive net charge. LPG synthesis contributes to bacterial virulence as it is involved in the resistance mechanism against cationic antimicrobial peptides (CAMP) produces by the host's immune system (defensins, cathelicidins) and by the competing microorganisms.</text>
</comment>
<dbReference type="GO" id="GO:0050071">
    <property type="term" value="F:phosphatidylglycerol lysyltransferase activity"/>
    <property type="evidence" value="ECO:0007669"/>
    <property type="project" value="UniProtKB-EC"/>
</dbReference>
<keyword evidence="6" id="KW-0046">Antibiotic resistance</keyword>
<evidence type="ECO:0000256" key="5">
    <source>
        <dbReference type="ARBA" id="ARBA00023136"/>
    </source>
</evidence>
<dbReference type="GO" id="GO:0046677">
    <property type="term" value="P:response to antibiotic"/>
    <property type="evidence" value="ECO:0007669"/>
    <property type="project" value="UniProtKB-KW"/>
</dbReference>
<feature type="transmembrane region" description="Helical" evidence="6">
    <location>
        <begin position="151"/>
        <end position="178"/>
    </location>
</feature>
<gene>
    <name evidence="6" type="primary">mprF</name>
    <name evidence="7" type="ORF">M1R53_04615</name>
</gene>
<keyword evidence="5 6" id="KW-0472">Membrane</keyword>
<feature type="transmembrane region" description="Helical" evidence="6">
    <location>
        <begin position="7"/>
        <end position="28"/>
    </location>
</feature>
<evidence type="ECO:0000313" key="7">
    <source>
        <dbReference type="EMBL" id="UQK58526.1"/>
    </source>
</evidence>
<feature type="transmembrane region" description="Helical" evidence="6">
    <location>
        <begin position="116"/>
        <end position="145"/>
    </location>
</feature>
<keyword evidence="6" id="KW-0808">Transferase</keyword>
<accession>A0A9E7IWK6</accession>
<dbReference type="InterPro" id="IPR022791">
    <property type="entry name" value="L-PG_synthase/AglD"/>
</dbReference>
<dbReference type="GO" id="GO:0006629">
    <property type="term" value="P:lipid metabolic process"/>
    <property type="evidence" value="ECO:0007669"/>
    <property type="project" value="UniProtKB-KW"/>
</dbReference>
<keyword evidence="6" id="KW-0443">Lipid metabolism</keyword>
<name>A0A9E7IWK6_9FIRM</name>
<keyword evidence="3 6" id="KW-0812">Transmembrane</keyword>
<dbReference type="EC" id="2.3.2.3" evidence="6"/>
<feature type="transmembrane region" description="Helical" evidence="6">
    <location>
        <begin position="303"/>
        <end position="327"/>
    </location>
</feature>
<evidence type="ECO:0000256" key="4">
    <source>
        <dbReference type="ARBA" id="ARBA00022989"/>
    </source>
</evidence>
<comment type="similarity">
    <text evidence="6">Belongs to the LPG synthase family.</text>
</comment>
<evidence type="ECO:0000256" key="3">
    <source>
        <dbReference type="ARBA" id="ARBA00022692"/>
    </source>
</evidence>
<keyword evidence="4 6" id="KW-1133">Transmembrane helix</keyword>
<dbReference type="EMBL" id="CP096649">
    <property type="protein sequence ID" value="UQK58526.1"/>
    <property type="molecule type" value="Genomic_DNA"/>
</dbReference>
<evidence type="ECO:0000256" key="1">
    <source>
        <dbReference type="ARBA" id="ARBA00004651"/>
    </source>
</evidence>